<keyword evidence="3" id="KW-1185">Reference proteome</keyword>
<comment type="caution">
    <text evidence="2">The sequence shown here is derived from an EMBL/GenBank/DDBJ whole genome shotgun (WGS) entry which is preliminary data.</text>
</comment>
<gene>
    <name evidence="2" type="ORF">PVAP13_9NG753431</name>
</gene>
<name>A0A8T0N2Z8_PANVG</name>
<accession>A0A8T0N2Z8</accession>
<proteinExistence type="predicted"/>
<evidence type="ECO:0000313" key="3">
    <source>
        <dbReference type="Proteomes" id="UP000823388"/>
    </source>
</evidence>
<keyword evidence="1" id="KW-0732">Signal</keyword>
<reference evidence="2" key="1">
    <citation type="submission" date="2020-05" db="EMBL/GenBank/DDBJ databases">
        <title>WGS assembly of Panicum virgatum.</title>
        <authorList>
            <person name="Lovell J.T."/>
            <person name="Jenkins J."/>
            <person name="Shu S."/>
            <person name="Juenger T.E."/>
            <person name="Schmutz J."/>
        </authorList>
    </citation>
    <scope>NUCLEOTIDE SEQUENCE</scope>
    <source>
        <strain evidence="2">AP13</strain>
    </source>
</reference>
<dbReference type="EMBL" id="CM029054">
    <property type="protein sequence ID" value="KAG2543577.1"/>
    <property type="molecule type" value="Genomic_DNA"/>
</dbReference>
<evidence type="ECO:0000256" key="1">
    <source>
        <dbReference type="SAM" id="SignalP"/>
    </source>
</evidence>
<dbReference type="AlphaFoldDB" id="A0A8T0N2Z8"/>
<feature type="chain" id="PRO_5035735034" evidence="1">
    <location>
        <begin position="29"/>
        <end position="55"/>
    </location>
</feature>
<dbReference type="Proteomes" id="UP000823388">
    <property type="component" value="Chromosome 9N"/>
</dbReference>
<sequence length="55" mass="6635">MDREEVTNLLQWLLLLELSKLMFFSSTAQVKSVRNDMKYKYLKNRLAHLKRCAPY</sequence>
<organism evidence="2 3">
    <name type="scientific">Panicum virgatum</name>
    <name type="common">Blackwell switchgrass</name>
    <dbReference type="NCBI Taxonomy" id="38727"/>
    <lineage>
        <taxon>Eukaryota</taxon>
        <taxon>Viridiplantae</taxon>
        <taxon>Streptophyta</taxon>
        <taxon>Embryophyta</taxon>
        <taxon>Tracheophyta</taxon>
        <taxon>Spermatophyta</taxon>
        <taxon>Magnoliopsida</taxon>
        <taxon>Liliopsida</taxon>
        <taxon>Poales</taxon>
        <taxon>Poaceae</taxon>
        <taxon>PACMAD clade</taxon>
        <taxon>Panicoideae</taxon>
        <taxon>Panicodae</taxon>
        <taxon>Paniceae</taxon>
        <taxon>Panicinae</taxon>
        <taxon>Panicum</taxon>
        <taxon>Panicum sect. Hiantes</taxon>
    </lineage>
</organism>
<protein>
    <submittedName>
        <fullName evidence="2">Uncharacterized protein</fullName>
    </submittedName>
</protein>
<evidence type="ECO:0000313" key="2">
    <source>
        <dbReference type="EMBL" id="KAG2543577.1"/>
    </source>
</evidence>
<feature type="signal peptide" evidence="1">
    <location>
        <begin position="1"/>
        <end position="28"/>
    </location>
</feature>